<dbReference type="GO" id="GO:0003677">
    <property type="term" value="F:DNA binding"/>
    <property type="evidence" value="ECO:0007669"/>
    <property type="project" value="InterPro"/>
</dbReference>
<dbReference type="Gene3D" id="2.40.50.580">
    <property type="match status" value="1"/>
</dbReference>
<dbReference type="InterPro" id="IPR040452">
    <property type="entry name" value="SfsA_C"/>
</dbReference>
<dbReference type="Pfam" id="PF17746">
    <property type="entry name" value="SfsA_N"/>
    <property type="match status" value="1"/>
</dbReference>
<organism evidence="4 5">
    <name type="scientific">Thermogymnomonas acidicola</name>
    <dbReference type="NCBI Taxonomy" id="399579"/>
    <lineage>
        <taxon>Archaea</taxon>
        <taxon>Methanobacteriati</taxon>
        <taxon>Thermoplasmatota</taxon>
        <taxon>Thermoplasmata</taxon>
        <taxon>Thermoplasmatales</taxon>
        <taxon>Thermogymnomonas</taxon>
    </lineage>
</organism>
<accession>A0AA37F988</accession>
<dbReference type="Proteomes" id="UP000632195">
    <property type="component" value="Unassembled WGS sequence"/>
</dbReference>
<reference evidence="4" key="1">
    <citation type="journal article" date="2014" name="Int. J. Syst. Evol. Microbiol.">
        <title>Complete genome sequence of Corynebacterium casei LMG S-19264T (=DSM 44701T), isolated from a smear-ripened cheese.</title>
        <authorList>
            <consortium name="US DOE Joint Genome Institute (JGI-PGF)"/>
            <person name="Walter F."/>
            <person name="Albersmeier A."/>
            <person name="Kalinowski J."/>
            <person name="Ruckert C."/>
        </authorList>
    </citation>
    <scope>NUCLEOTIDE SEQUENCE</scope>
    <source>
        <strain evidence="4">JCM 13583</strain>
    </source>
</reference>
<dbReference type="InterPro" id="IPR005224">
    <property type="entry name" value="SfsA"/>
</dbReference>
<reference evidence="4" key="2">
    <citation type="submission" date="2022-09" db="EMBL/GenBank/DDBJ databases">
        <authorList>
            <person name="Sun Q."/>
            <person name="Ohkuma M."/>
        </authorList>
    </citation>
    <scope>NUCLEOTIDE SEQUENCE</scope>
    <source>
        <strain evidence="4">JCM 13583</strain>
    </source>
</reference>
<dbReference type="NCBIfam" id="TIGR00230">
    <property type="entry name" value="sfsA"/>
    <property type="match status" value="1"/>
</dbReference>
<evidence type="ECO:0000256" key="1">
    <source>
        <dbReference type="HAMAP-Rule" id="MF_00095"/>
    </source>
</evidence>
<dbReference type="PANTHER" id="PTHR30545:SF2">
    <property type="entry name" value="SUGAR FERMENTATION STIMULATION PROTEIN A"/>
    <property type="match status" value="1"/>
</dbReference>
<comment type="similarity">
    <text evidence="1">Belongs to the SfsA family.</text>
</comment>
<keyword evidence="5" id="KW-1185">Reference proteome</keyword>
<dbReference type="HAMAP" id="MF_00095">
    <property type="entry name" value="SfsA"/>
    <property type="match status" value="1"/>
</dbReference>
<dbReference type="InterPro" id="IPR041465">
    <property type="entry name" value="SfsA_N"/>
</dbReference>
<dbReference type="CDD" id="cd22357">
    <property type="entry name" value="SfsA-like"/>
    <property type="match status" value="1"/>
</dbReference>
<evidence type="ECO:0000313" key="4">
    <source>
        <dbReference type="EMBL" id="GGM71851.1"/>
    </source>
</evidence>
<dbReference type="PANTHER" id="PTHR30545">
    <property type="entry name" value="SUGAR FERMENTATION STIMULATION PROTEIN A"/>
    <property type="match status" value="1"/>
</dbReference>
<dbReference type="AlphaFoldDB" id="A0AA37F988"/>
<dbReference type="Pfam" id="PF03749">
    <property type="entry name" value="SfsA"/>
    <property type="match status" value="1"/>
</dbReference>
<proteinExistence type="inferred from homology"/>
<sequence>MRILRPEGPCFTYSGPLFQGRFIERPNRFLTVVEVEGRKVTAHLHDPGRLQEFTIPGTPVLLRPHGGKTGLWLIAFQQGGEWALTDSSVHRKIAESLLGREARPEVKVGDSRFDFLVDGTVVEVKGCSLIQGDIALFPDAPTERGVRHLRGLRRISEQGGRAAVLFLVLRSGARFFMANRERDPAFSEALRQAYDGGVEVRALGFRFDGRSVIYREEIQVLW</sequence>
<evidence type="ECO:0000313" key="5">
    <source>
        <dbReference type="Proteomes" id="UP000632195"/>
    </source>
</evidence>
<evidence type="ECO:0000259" key="3">
    <source>
        <dbReference type="Pfam" id="PF17746"/>
    </source>
</evidence>
<name>A0AA37F988_9ARCH</name>
<dbReference type="Gene3D" id="3.40.1350.60">
    <property type="match status" value="1"/>
</dbReference>
<protein>
    <recommendedName>
        <fullName evidence="1">Sugar fermentation stimulation protein homolog</fullName>
    </recommendedName>
</protein>
<comment type="caution">
    <text evidence="4">The sequence shown here is derived from an EMBL/GenBank/DDBJ whole genome shotgun (WGS) entry which is preliminary data.</text>
</comment>
<gene>
    <name evidence="1" type="primary">sfsA</name>
    <name evidence="4" type="ORF">GCM10007108_07490</name>
</gene>
<feature type="domain" description="SfsA N-terminal OB" evidence="3">
    <location>
        <begin position="23"/>
        <end position="84"/>
    </location>
</feature>
<dbReference type="EMBL" id="BMNY01000001">
    <property type="protein sequence ID" value="GGM71851.1"/>
    <property type="molecule type" value="Genomic_DNA"/>
</dbReference>
<feature type="domain" description="Sugar fermentation stimulation protein C-terminal" evidence="2">
    <location>
        <begin position="92"/>
        <end position="208"/>
    </location>
</feature>
<evidence type="ECO:0000259" key="2">
    <source>
        <dbReference type="Pfam" id="PF03749"/>
    </source>
</evidence>